<evidence type="ECO:0000256" key="5">
    <source>
        <dbReference type="ARBA" id="ARBA00022801"/>
    </source>
</evidence>
<evidence type="ECO:0000256" key="4">
    <source>
        <dbReference type="ARBA" id="ARBA00022729"/>
    </source>
</evidence>
<dbReference type="Proteomes" id="UP000663850">
    <property type="component" value="Unassembled WGS sequence"/>
</dbReference>
<comment type="caution">
    <text evidence="11">The sequence shown here is derived from an EMBL/GenBank/DDBJ whole genome shotgun (WGS) entry which is preliminary data.</text>
</comment>
<dbReference type="GO" id="GO:0008237">
    <property type="term" value="F:metallopeptidase activity"/>
    <property type="evidence" value="ECO:0007669"/>
    <property type="project" value="UniProtKB-KW"/>
</dbReference>
<keyword evidence="5" id="KW-0378">Hydrolase</keyword>
<comment type="similarity">
    <text evidence="1">Belongs to the peptidase M43B family.</text>
</comment>
<gene>
    <name evidence="11" type="ORF">RDB_LOCUS27278</name>
</gene>
<accession>A0A8H2Y4G7</accession>
<keyword evidence="2" id="KW-0645">Protease</keyword>
<evidence type="ECO:0000256" key="6">
    <source>
        <dbReference type="ARBA" id="ARBA00022833"/>
    </source>
</evidence>
<evidence type="ECO:0000256" key="3">
    <source>
        <dbReference type="ARBA" id="ARBA00022723"/>
    </source>
</evidence>
<keyword evidence="7" id="KW-0482">Metalloprotease</keyword>
<dbReference type="AlphaFoldDB" id="A0A8H2Y4G7"/>
<evidence type="ECO:0000256" key="9">
    <source>
        <dbReference type="SAM" id="SignalP"/>
    </source>
</evidence>
<evidence type="ECO:0000256" key="8">
    <source>
        <dbReference type="ARBA" id="ARBA00023157"/>
    </source>
</evidence>
<evidence type="ECO:0000256" key="1">
    <source>
        <dbReference type="ARBA" id="ARBA00008721"/>
    </source>
</evidence>
<evidence type="ECO:0000256" key="7">
    <source>
        <dbReference type="ARBA" id="ARBA00023049"/>
    </source>
</evidence>
<keyword evidence="6" id="KW-0862">Zinc</keyword>
<feature type="domain" description="Peptidase M43 pregnancy-associated plasma-A" evidence="10">
    <location>
        <begin position="207"/>
        <end position="288"/>
    </location>
</feature>
<feature type="chain" id="PRO_5034411792" description="Peptidase M43 pregnancy-associated plasma-A domain-containing protein" evidence="9">
    <location>
        <begin position="23"/>
        <end position="296"/>
    </location>
</feature>
<dbReference type="GO" id="GO:0006508">
    <property type="term" value="P:proteolysis"/>
    <property type="evidence" value="ECO:0007669"/>
    <property type="project" value="UniProtKB-KW"/>
</dbReference>
<dbReference type="PANTHER" id="PTHR47466">
    <property type="match status" value="1"/>
</dbReference>
<reference evidence="11" key="1">
    <citation type="submission" date="2021-01" db="EMBL/GenBank/DDBJ databases">
        <authorList>
            <person name="Kaushik A."/>
        </authorList>
    </citation>
    <scope>NUCLEOTIDE SEQUENCE</scope>
    <source>
        <strain evidence="11">Type strain: AG8-Rh-89/</strain>
    </source>
</reference>
<dbReference type="PANTHER" id="PTHR47466:SF1">
    <property type="entry name" value="METALLOPROTEASE MEP1 (AFU_ORTHOLOGUE AFUA_1G07730)-RELATED"/>
    <property type="match status" value="1"/>
</dbReference>
<evidence type="ECO:0000313" key="11">
    <source>
        <dbReference type="EMBL" id="CAE6439141.1"/>
    </source>
</evidence>
<dbReference type="InterPro" id="IPR024079">
    <property type="entry name" value="MetalloPept_cat_dom_sf"/>
</dbReference>
<evidence type="ECO:0000259" key="10">
    <source>
        <dbReference type="Pfam" id="PF05572"/>
    </source>
</evidence>
<evidence type="ECO:0000256" key="2">
    <source>
        <dbReference type="ARBA" id="ARBA00022670"/>
    </source>
</evidence>
<dbReference type="Pfam" id="PF05572">
    <property type="entry name" value="Peptidase_M43"/>
    <property type="match status" value="1"/>
</dbReference>
<dbReference type="SUPFAM" id="SSF55486">
    <property type="entry name" value="Metalloproteases ('zincins'), catalytic domain"/>
    <property type="match status" value="1"/>
</dbReference>
<dbReference type="CDD" id="cd04275">
    <property type="entry name" value="ZnMc_pappalysin_like"/>
    <property type="match status" value="1"/>
</dbReference>
<protein>
    <recommendedName>
        <fullName evidence="10">Peptidase M43 pregnancy-associated plasma-A domain-containing protein</fullName>
    </recommendedName>
</protein>
<keyword evidence="3" id="KW-0479">Metal-binding</keyword>
<keyword evidence="8" id="KW-1015">Disulfide bond</keyword>
<proteinExistence type="inferred from homology"/>
<keyword evidence="4 9" id="KW-0732">Signal</keyword>
<dbReference type="EMBL" id="CAJMWZ010001613">
    <property type="protein sequence ID" value="CAE6439141.1"/>
    <property type="molecule type" value="Genomic_DNA"/>
</dbReference>
<organism evidence="11 12">
    <name type="scientific">Rhizoctonia solani</name>
    <dbReference type="NCBI Taxonomy" id="456999"/>
    <lineage>
        <taxon>Eukaryota</taxon>
        <taxon>Fungi</taxon>
        <taxon>Dikarya</taxon>
        <taxon>Basidiomycota</taxon>
        <taxon>Agaricomycotina</taxon>
        <taxon>Agaricomycetes</taxon>
        <taxon>Cantharellales</taxon>
        <taxon>Ceratobasidiaceae</taxon>
        <taxon>Rhizoctonia</taxon>
    </lineage>
</organism>
<dbReference type="Gene3D" id="3.40.390.10">
    <property type="entry name" value="Collagenase (Catalytic Domain)"/>
    <property type="match status" value="1"/>
</dbReference>
<dbReference type="InterPro" id="IPR008754">
    <property type="entry name" value="Peptidase_M43"/>
</dbReference>
<sequence>MATFTRLFIAAVALSASSVALALPASNSTLSQRGLDGAFCGIDQLSVGMSTADEALLASHTQAAGDRQIFVYWNVIHKDNTIQGGLLPLSQIRDSIAVLNQHYAGAGFNFVLPTDQIRSVNNPGWFEFADATGNEDGENPAARDMKNQLRRGTAKDLNIYSTGLTQSGLFGYATFPWWYAQRPRLDGVVFKWTTTPGGAQPGFGTGKILVHEVGHWLGLFHTFQGGCNEPGDYVADTPAEASPARGCPNARDTCPGAGSDPIHNHMDYTDDGCRLGFTPGQSTRMRAAFGALRANA</sequence>
<evidence type="ECO:0000313" key="12">
    <source>
        <dbReference type="Proteomes" id="UP000663850"/>
    </source>
</evidence>
<feature type="signal peptide" evidence="9">
    <location>
        <begin position="1"/>
        <end position="22"/>
    </location>
</feature>
<name>A0A8H2Y4G7_9AGAM</name>
<dbReference type="GO" id="GO:0046872">
    <property type="term" value="F:metal ion binding"/>
    <property type="evidence" value="ECO:0007669"/>
    <property type="project" value="UniProtKB-KW"/>
</dbReference>